<feature type="transmembrane region" description="Helical" evidence="2">
    <location>
        <begin position="56"/>
        <end position="74"/>
    </location>
</feature>
<dbReference type="RefSeq" id="WP_136861576.1">
    <property type="nucleotide sequence ID" value="NZ_SWCJ01000001.1"/>
</dbReference>
<dbReference type="GO" id="GO:0005886">
    <property type="term" value="C:plasma membrane"/>
    <property type="evidence" value="ECO:0007669"/>
    <property type="project" value="TreeGrafter"/>
</dbReference>
<keyword evidence="5" id="KW-1185">Reference proteome</keyword>
<gene>
    <name evidence="4" type="ORF">FCL42_01390</name>
</gene>
<dbReference type="GO" id="GO:0004190">
    <property type="term" value="F:aspartic-type endopeptidase activity"/>
    <property type="evidence" value="ECO:0007669"/>
    <property type="project" value="InterPro"/>
</dbReference>
<evidence type="ECO:0000313" key="4">
    <source>
        <dbReference type="EMBL" id="TKB58428.1"/>
    </source>
</evidence>
<evidence type="ECO:0000256" key="2">
    <source>
        <dbReference type="SAM" id="Phobius"/>
    </source>
</evidence>
<dbReference type="Gene3D" id="1.20.120.1220">
    <property type="match status" value="1"/>
</dbReference>
<comment type="similarity">
    <text evidence="1">Belongs to the peptidase A24 family.</text>
</comment>
<dbReference type="InterPro" id="IPR000045">
    <property type="entry name" value="Prepilin_IV_endopep_pep"/>
</dbReference>
<feature type="transmembrane region" description="Helical" evidence="2">
    <location>
        <begin position="6"/>
        <end position="24"/>
    </location>
</feature>
<dbReference type="AlphaFoldDB" id="A0A4V5NWJ7"/>
<dbReference type="InterPro" id="IPR050882">
    <property type="entry name" value="Prepilin_peptidase/N-MTase"/>
</dbReference>
<dbReference type="Pfam" id="PF01478">
    <property type="entry name" value="Peptidase_A24"/>
    <property type="match status" value="1"/>
</dbReference>
<keyword evidence="2" id="KW-0472">Membrane</keyword>
<dbReference type="PANTHER" id="PTHR30487:SF0">
    <property type="entry name" value="PREPILIN LEADER PEPTIDASE_N-METHYLTRANSFERASE-RELATED"/>
    <property type="match status" value="1"/>
</dbReference>
<proteinExistence type="inferred from homology"/>
<comment type="caution">
    <text evidence="4">The sequence shown here is derived from an EMBL/GenBank/DDBJ whole genome shotgun (WGS) entry which is preliminary data.</text>
</comment>
<evidence type="ECO:0000259" key="3">
    <source>
        <dbReference type="Pfam" id="PF01478"/>
    </source>
</evidence>
<dbReference type="EMBL" id="SWCJ01000001">
    <property type="protein sequence ID" value="TKB58428.1"/>
    <property type="molecule type" value="Genomic_DNA"/>
</dbReference>
<keyword evidence="2" id="KW-1133">Transmembrane helix</keyword>
<dbReference type="GO" id="GO:0006465">
    <property type="term" value="P:signal peptide processing"/>
    <property type="evidence" value="ECO:0007669"/>
    <property type="project" value="TreeGrafter"/>
</dbReference>
<reference evidence="4 5" key="1">
    <citation type="submission" date="2019-04" db="EMBL/GenBank/DDBJ databases">
        <authorList>
            <person name="Hwang J.C."/>
        </authorList>
    </citation>
    <scope>NUCLEOTIDE SEQUENCE [LARGE SCALE GENOMIC DNA]</scope>
    <source>
        <strain evidence="4 5">IMCC35002</strain>
    </source>
</reference>
<feature type="transmembrane region" description="Helical" evidence="2">
    <location>
        <begin position="158"/>
        <end position="176"/>
    </location>
</feature>
<dbReference type="PANTHER" id="PTHR30487">
    <property type="entry name" value="TYPE 4 PREPILIN-LIKE PROTEINS LEADER PEPTIDE-PROCESSING ENZYME"/>
    <property type="match status" value="1"/>
</dbReference>
<dbReference type="OrthoDB" id="5508079at2"/>
<accession>A0A4V5NWJ7</accession>
<protein>
    <submittedName>
        <fullName evidence="4">Prepilin peptidase</fullName>
    </submittedName>
</protein>
<feature type="transmembrane region" description="Helical" evidence="2">
    <location>
        <begin position="31"/>
        <end position="50"/>
    </location>
</feature>
<evidence type="ECO:0000256" key="1">
    <source>
        <dbReference type="ARBA" id="ARBA00005801"/>
    </source>
</evidence>
<keyword evidence="2" id="KW-0812">Transmembrane</keyword>
<dbReference type="Proteomes" id="UP000305675">
    <property type="component" value="Unassembled WGS sequence"/>
</dbReference>
<feature type="transmembrane region" description="Helical" evidence="2">
    <location>
        <begin position="86"/>
        <end position="119"/>
    </location>
</feature>
<name>A0A4V5NWJ7_9GAMM</name>
<feature type="domain" description="Prepilin type IV endopeptidase peptidase" evidence="3">
    <location>
        <begin position="13"/>
        <end position="114"/>
    </location>
</feature>
<sequence length="180" mass="19469">MADIQYETLQHILVSALFIIAVVTDLTTEKIPNLIVILGLITGISFNGFYDGLAGFGTSLLGALTALLSLVWFYKKRIIGAGDIKLMMAIGSFVGPAMVFWSLCLGIAAGGVTTLAIALYRVGWQGIKMTAERYYQCLITRTYFKPSLNEAAGLKVPYAPALAIGWFILITVPIKFPGLN</sequence>
<evidence type="ECO:0000313" key="5">
    <source>
        <dbReference type="Proteomes" id="UP000305675"/>
    </source>
</evidence>
<organism evidence="4 5">
    <name type="scientific">Ferrimonas aestuarii</name>
    <dbReference type="NCBI Taxonomy" id="2569539"/>
    <lineage>
        <taxon>Bacteria</taxon>
        <taxon>Pseudomonadati</taxon>
        <taxon>Pseudomonadota</taxon>
        <taxon>Gammaproteobacteria</taxon>
        <taxon>Alteromonadales</taxon>
        <taxon>Ferrimonadaceae</taxon>
        <taxon>Ferrimonas</taxon>
    </lineage>
</organism>